<sequence length="39" mass="4034">MPGAWPVSARLVAIMRAGKPGLAPVQRGRSGGFSRPTPC</sequence>
<protein>
    <submittedName>
        <fullName evidence="2">Uncharacterized protein</fullName>
    </submittedName>
</protein>
<reference evidence="2" key="1">
    <citation type="submission" date="2020-02" db="EMBL/GenBank/DDBJ databases">
        <authorList>
            <person name="Meier V. D."/>
        </authorList>
    </citation>
    <scope>NUCLEOTIDE SEQUENCE</scope>
    <source>
        <strain evidence="2">AVDCRST_MAG90</strain>
    </source>
</reference>
<dbReference type="AlphaFoldDB" id="A0A6J4KVJ3"/>
<proteinExistence type="predicted"/>
<evidence type="ECO:0000313" key="2">
    <source>
        <dbReference type="EMBL" id="CAA9312616.1"/>
    </source>
</evidence>
<evidence type="ECO:0000256" key="1">
    <source>
        <dbReference type="SAM" id="MobiDB-lite"/>
    </source>
</evidence>
<organism evidence="2">
    <name type="scientific">uncultured Microvirga sp</name>
    <dbReference type="NCBI Taxonomy" id="412392"/>
    <lineage>
        <taxon>Bacteria</taxon>
        <taxon>Pseudomonadati</taxon>
        <taxon>Pseudomonadota</taxon>
        <taxon>Alphaproteobacteria</taxon>
        <taxon>Hyphomicrobiales</taxon>
        <taxon>Methylobacteriaceae</taxon>
        <taxon>Microvirga</taxon>
        <taxon>environmental samples</taxon>
    </lineage>
</organism>
<feature type="region of interest" description="Disordered" evidence="1">
    <location>
        <begin position="18"/>
        <end position="39"/>
    </location>
</feature>
<name>A0A6J4KVJ3_9HYPH</name>
<accession>A0A6J4KVJ3</accession>
<dbReference type="EMBL" id="CADCUC010000102">
    <property type="protein sequence ID" value="CAA9312616.1"/>
    <property type="molecule type" value="Genomic_DNA"/>
</dbReference>
<gene>
    <name evidence="2" type="ORF">AVDCRST_MAG90-556</name>
</gene>